<dbReference type="PROSITE" id="PS51257">
    <property type="entry name" value="PROKAR_LIPOPROTEIN"/>
    <property type="match status" value="1"/>
</dbReference>
<sequence length="141" mass="15045">MMRAGPVLSVAATVLLCGCLQSVTIPPLEVSIKEACRGEDRLIASGEGASAYRCGKGPRARYAVYKDGRLVREVNELEIIDLAAGLTCLQAGHKLGSPEHAVCRVETANLTVAKAHEVRAAERSEAPTTQQLAEPLQLQPR</sequence>
<proteinExistence type="predicted"/>
<feature type="region of interest" description="Disordered" evidence="1">
    <location>
        <begin position="119"/>
        <end position="141"/>
    </location>
</feature>
<protein>
    <recommendedName>
        <fullName evidence="4">Lipoprotein</fullName>
    </recommendedName>
</protein>
<organism evidence="2 3">
    <name type="scientific">Methylobacterium oxalidis</name>
    <dbReference type="NCBI Taxonomy" id="944322"/>
    <lineage>
        <taxon>Bacteria</taxon>
        <taxon>Pseudomonadati</taxon>
        <taxon>Pseudomonadota</taxon>
        <taxon>Alphaproteobacteria</taxon>
        <taxon>Hyphomicrobiales</taxon>
        <taxon>Methylobacteriaceae</taxon>
        <taxon>Methylobacterium</taxon>
    </lineage>
</organism>
<evidence type="ECO:0000313" key="3">
    <source>
        <dbReference type="Proteomes" id="UP000321960"/>
    </source>
</evidence>
<evidence type="ECO:0000313" key="2">
    <source>
        <dbReference type="EMBL" id="GEP08121.1"/>
    </source>
</evidence>
<evidence type="ECO:0008006" key="4">
    <source>
        <dbReference type="Google" id="ProtNLM"/>
    </source>
</evidence>
<dbReference type="EMBL" id="BJZU01000288">
    <property type="protein sequence ID" value="GEP08121.1"/>
    <property type="molecule type" value="Genomic_DNA"/>
</dbReference>
<dbReference type="RefSeq" id="WP_147029512.1">
    <property type="nucleotide sequence ID" value="NZ_BJZU01000288.1"/>
</dbReference>
<dbReference type="Proteomes" id="UP000321960">
    <property type="component" value="Unassembled WGS sequence"/>
</dbReference>
<name>A0A512JDU6_9HYPH</name>
<evidence type="ECO:0000256" key="1">
    <source>
        <dbReference type="SAM" id="MobiDB-lite"/>
    </source>
</evidence>
<comment type="caution">
    <text evidence="2">The sequence shown here is derived from an EMBL/GenBank/DDBJ whole genome shotgun (WGS) entry which is preliminary data.</text>
</comment>
<dbReference type="AlphaFoldDB" id="A0A512JDU6"/>
<accession>A0A512JDU6</accession>
<gene>
    <name evidence="2" type="ORF">MOX02_61590</name>
</gene>
<reference evidence="2 3" key="1">
    <citation type="submission" date="2019-07" db="EMBL/GenBank/DDBJ databases">
        <title>Whole genome shotgun sequence of Methylobacterium oxalidis NBRC 107715.</title>
        <authorList>
            <person name="Hosoyama A."/>
            <person name="Uohara A."/>
            <person name="Ohji S."/>
            <person name="Ichikawa N."/>
        </authorList>
    </citation>
    <scope>NUCLEOTIDE SEQUENCE [LARGE SCALE GENOMIC DNA]</scope>
    <source>
        <strain evidence="2 3">NBRC 107715</strain>
    </source>
</reference>